<dbReference type="AlphaFoldDB" id="A0A9R1V7X7"/>
<accession>A0A9R1V7X7</accession>
<comment type="caution">
    <text evidence="2">The sequence shown here is derived from an EMBL/GenBank/DDBJ whole genome shotgun (WGS) entry which is preliminary data.</text>
</comment>
<evidence type="ECO:0000313" key="2">
    <source>
        <dbReference type="EMBL" id="KAJ0199953.1"/>
    </source>
</evidence>
<dbReference type="PANTHER" id="PTHR31973">
    <property type="entry name" value="POLYPROTEIN, PUTATIVE-RELATED"/>
    <property type="match status" value="1"/>
</dbReference>
<proteinExistence type="predicted"/>
<keyword evidence="3" id="KW-1185">Reference proteome</keyword>
<dbReference type="PANTHER" id="PTHR31973:SF190">
    <property type="entry name" value="MULE TRANSPOSASE DOMAIN-CONTAINING PROTEIN"/>
    <property type="match status" value="1"/>
</dbReference>
<dbReference type="EMBL" id="NBSK02000006">
    <property type="protein sequence ID" value="KAJ0199953.1"/>
    <property type="molecule type" value="Genomic_DNA"/>
</dbReference>
<feature type="transmembrane region" description="Helical" evidence="1">
    <location>
        <begin position="81"/>
        <end position="107"/>
    </location>
</feature>
<organism evidence="2 3">
    <name type="scientific">Lactuca sativa</name>
    <name type="common">Garden lettuce</name>
    <dbReference type="NCBI Taxonomy" id="4236"/>
    <lineage>
        <taxon>Eukaryota</taxon>
        <taxon>Viridiplantae</taxon>
        <taxon>Streptophyta</taxon>
        <taxon>Embryophyta</taxon>
        <taxon>Tracheophyta</taxon>
        <taxon>Spermatophyta</taxon>
        <taxon>Magnoliopsida</taxon>
        <taxon>eudicotyledons</taxon>
        <taxon>Gunneridae</taxon>
        <taxon>Pentapetalae</taxon>
        <taxon>asterids</taxon>
        <taxon>campanulids</taxon>
        <taxon>Asterales</taxon>
        <taxon>Asteraceae</taxon>
        <taxon>Cichorioideae</taxon>
        <taxon>Cichorieae</taxon>
        <taxon>Lactucinae</taxon>
        <taxon>Lactuca</taxon>
    </lineage>
</organism>
<keyword evidence="1" id="KW-0472">Membrane</keyword>
<sequence>MCLLDISPAIIYFFSQQELRTRNPGTTVKIEVESEPNPASKTRTFKRIYICVGPLKKGFLVGKRDYLGLDGTFMKGPYPGMILTAVVSAWVMTFICMLIPTLPLYLIEKR</sequence>
<keyword evidence="1" id="KW-1133">Transmembrane helix</keyword>
<reference evidence="2 3" key="1">
    <citation type="journal article" date="2017" name="Nat. Commun.">
        <title>Genome assembly with in vitro proximity ligation data and whole-genome triplication in lettuce.</title>
        <authorList>
            <person name="Reyes-Chin-Wo S."/>
            <person name="Wang Z."/>
            <person name="Yang X."/>
            <person name="Kozik A."/>
            <person name="Arikit S."/>
            <person name="Song C."/>
            <person name="Xia L."/>
            <person name="Froenicke L."/>
            <person name="Lavelle D.O."/>
            <person name="Truco M.J."/>
            <person name="Xia R."/>
            <person name="Zhu S."/>
            <person name="Xu C."/>
            <person name="Xu H."/>
            <person name="Xu X."/>
            <person name="Cox K."/>
            <person name="Korf I."/>
            <person name="Meyers B.C."/>
            <person name="Michelmore R.W."/>
        </authorList>
    </citation>
    <scope>NUCLEOTIDE SEQUENCE [LARGE SCALE GENOMIC DNA]</scope>
    <source>
        <strain evidence="3">cv. Salinas</strain>
        <tissue evidence="2">Seedlings</tissue>
    </source>
</reference>
<protein>
    <submittedName>
        <fullName evidence="2">Uncharacterized protein</fullName>
    </submittedName>
</protein>
<evidence type="ECO:0000313" key="3">
    <source>
        <dbReference type="Proteomes" id="UP000235145"/>
    </source>
</evidence>
<gene>
    <name evidence="2" type="ORF">LSAT_V11C600321710</name>
</gene>
<evidence type="ECO:0000256" key="1">
    <source>
        <dbReference type="SAM" id="Phobius"/>
    </source>
</evidence>
<keyword evidence="1" id="KW-0812">Transmembrane</keyword>
<dbReference type="Proteomes" id="UP000235145">
    <property type="component" value="Unassembled WGS sequence"/>
</dbReference>
<name>A0A9R1V7X7_LACSA</name>